<sequence length="66" mass="7064">MAVIVERNCQNDPIMLRGNVSLLSTTILILRDSRQATIRLHVVACETKQLFEEGRGGGGGGRAAVA</sequence>
<evidence type="ECO:0000313" key="1">
    <source>
        <dbReference type="EMBL" id="CAD1560376.1"/>
    </source>
</evidence>
<gene>
    <name evidence="1" type="ORF">BBRV_LOCUS72436</name>
</gene>
<reference evidence="1" key="1">
    <citation type="submission" date="2020-07" db="EMBL/GenBank/DDBJ databases">
        <authorList>
            <person name="Ferguson B K."/>
        </authorList>
    </citation>
    <scope>NUCLEOTIDE SEQUENCE</scope>
    <source>
        <strain evidence="1">L06</strain>
    </source>
</reference>
<accession>A0A6V7KCF9</accession>
<dbReference type="AlphaFoldDB" id="A0A6V7KCF9"/>
<organism evidence="1">
    <name type="scientific">Bracon brevicornis</name>
    <dbReference type="NCBI Taxonomy" id="1563983"/>
    <lineage>
        <taxon>Eukaryota</taxon>
        <taxon>Metazoa</taxon>
        <taxon>Ecdysozoa</taxon>
        <taxon>Arthropoda</taxon>
        <taxon>Hexapoda</taxon>
        <taxon>Insecta</taxon>
        <taxon>Pterygota</taxon>
        <taxon>Neoptera</taxon>
        <taxon>Endopterygota</taxon>
        <taxon>Hymenoptera</taxon>
        <taxon>Apocrita</taxon>
        <taxon>Ichneumonoidea</taxon>
        <taxon>Braconidae</taxon>
        <taxon>Braconinae</taxon>
        <taxon>Bracon</taxon>
    </lineage>
</organism>
<protein>
    <submittedName>
        <fullName evidence="1">Uncharacterized protein</fullName>
    </submittedName>
</protein>
<name>A0A6V7KCF9_9HYME</name>
<dbReference type="EMBL" id="CADCXW020000026">
    <property type="protein sequence ID" value="CAD1560376.1"/>
    <property type="molecule type" value="Genomic_DNA"/>
</dbReference>
<proteinExistence type="predicted"/>